<proteinExistence type="predicted"/>
<dbReference type="RefSeq" id="WP_129011557.1">
    <property type="nucleotide sequence ID" value="NZ_CP053835.1"/>
</dbReference>
<dbReference type="KEGG" id="adz:ADFLV_1470"/>
<gene>
    <name evidence="3" type="ORF">ADFLV_1470</name>
</gene>
<keyword evidence="4" id="KW-1185">Reference proteome</keyword>
<dbReference type="InterPro" id="IPR029063">
    <property type="entry name" value="SAM-dependent_MTases_sf"/>
</dbReference>
<evidence type="ECO:0000256" key="1">
    <source>
        <dbReference type="ARBA" id="ARBA00022679"/>
    </source>
</evidence>
<reference evidence="3 4" key="1">
    <citation type="submission" date="2020-05" db="EMBL/GenBank/DDBJ databases">
        <title>Complete genome sequencing of Campylobacter and Arcobacter type strains.</title>
        <authorList>
            <person name="Miller W.G."/>
            <person name="Yee E."/>
        </authorList>
    </citation>
    <scope>NUCLEOTIDE SEQUENCE [LARGE SCALE GENOMIC DNA]</scope>
    <source>
        <strain evidence="3 4">LMG 25694</strain>
    </source>
</reference>
<protein>
    <submittedName>
        <fullName evidence="3">SAM-dependent methyltransferase</fullName>
    </submittedName>
</protein>
<dbReference type="InterPro" id="IPR025714">
    <property type="entry name" value="Methyltranfer_dom"/>
</dbReference>
<dbReference type="EMBL" id="CP053835">
    <property type="protein sequence ID" value="QKF77494.1"/>
    <property type="molecule type" value="Genomic_DNA"/>
</dbReference>
<organism evidence="3 4">
    <name type="scientific">Arcobacter defluvii</name>
    <dbReference type="NCBI Taxonomy" id="873191"/>
    <lineage>
        <taxon>Bacteria</taxon>
        <taxon>Pseudomonadati</taxon>
        <taxon>Campylobacterota</taxon>
        <taxon>Epsilonproteobacteria</taxon>
        <taxon>Campylobacterales</taxon>
        <taxon>Arcobacteraceae</taxon>
        <taxon>Arcobacter</taxon>
    </lineage>
</organism>
<accession>A0AAE7E7E6</accession>
<feature type="domain" description="Methyltransferase" evidence="2">
    <location>
        <begin position="35"/>
        <end position="143"/>
    </location>
</feature>
<dbReference type="GO" id="GO:0008168">
    <property type="term" value="F:methyltransferase activity"/>
    <property type="evidence" value="ECO:0007669"/>
    <property type="project" value="UniProtKB-KW"/>
</dbReference>
<evidence type="ECO:0000313" key="4">
    <source>
        <dbReference type="Proteomes" id="UP000503313"/>
    </source>
</evidence>
<dbReference type="Proteomes" id="UP000503313">
    <property type="component" value="Chromosome"/>
</dbReference>
<keyword evidence="3" id="KW-0489">Methyltransferase</keyword>
<dbReference type="AlphaFoldDB" id="A0AAE7E7E6"/>
<evidence type="ECO:0000313" key="3">
    <source>
        <dbReference type="EMBL" id="QKF77494.1"/>
    </source>
</evidence>
<keyword evidence="1" id="KW-0808">Transferase</keyword>
<dbReference type="PANTHER" id="PTHR43861:SF3">
    <property type="entry name" value="PUTATIVE (AFU_ORTHOLOGUE AFUA_2G14390)-RELATED"/>
    <property type="match status" value="1"/>
</dbReference>
<dbReference type="SUPFAM" id="SSF53335">
    <property type="entry name" value="S-adenosyl-L-methionine-dependent methyltransferases"/>
    <property type="match status" value="1"/>
</dbReference>
<sequence length="202" mass="23193">MNRFDEAAKTWENKQTSIESSNACVENFKKYITLNENSKILDYGCGTGFIAFALSTEQNNVVGMDYSIGMINKFNEKAKELNFSNIQAIQHNINEEDLPKNEFNLFISSMTMHHIKDTKMFAKKAYESLVDGGIICINDLEEEDGTFHSRHNNDGVEHFGYDIEKVCKIFEDVGFEIISCDTVFVHERNDKEYPLFNLIGKK</sequence>
<dbReference type="PANTHER" id="PTHR43861">
    <property type="entry name" value="TRANS-ACONITATE 2-METHYLTRANSFERASE-RELATED"/>
    <property type="match status" value="1"/>
</dbReference>
<dbReference type="Gene3D" id="3.40.50.150">
    <property type="entry name" value="Vaccinia Virus protein VP39"/>
    <property type="match status" value="1"/>
</dbReference>
<dbReference type="Pfam" id="PF13847">
    <property type="entry name" value="Methyltransf_31"/>
    <property type="match status" value="1"/>
</dbReference>
<dbReference type="GO" id="GO:0032259">
    <property type="term" value="P:methylation"/>
    <property type="evidence" value="ECO:0007669"/>
    <property type="project" value="UniProtKB-KW"/>
</dbReference>
<evidence type="ECO:0000259" key="2">
    <source>
        <dbReference type="Pfam" id="PF13847"/>
    </source>
</evidence>
<name>A0AAE7E7E6_9BACT</name>
<dbReference type="CDD" id="cd02440">
    <property type="entry name" value="AdoMet_MTases"/>
    <property type="match status" value="1"/>
</dbReference>